<name>A0ABP7Y5D4_9SPHI</name>
<dbReference type="InterPro" id="IPR046863">
    <property type="entry name" value="MbnP-like_dom"/>
</dbReference>
<dbReference type="RefSeq" id="WP_344672633.1">
    <property type="nucleotide sequence ID" value="NZ_BAAAZI010000001.1"/>
</dbReference>
<sequence length="269" mass="30045">MKFKLFLCGLVAATTLFSCQKDDITFDSNKKGQVKLKFDNIVGGKTLKLNSTEYTNSSNEKFKIDLMKYYVSNVKLTDDKGQVYVVPKKESFFLIDAEKTESLFPKFEAPEGNYTKLEFTLGIDQETSKSPAEERTGVLDIATSGMYWSWNSGYIFFKMEGTSDASPNKDKRFAYHIGLFGGYDKPTKNNIKEISIDLNKAGSATVKQGFSSDIHLLCDVGRALDGPNKISIAKNPVVMVSGPNEEIANNYAGMFTHDHTHNQQKLSNE</sequence>
<comment type="caution">
    <text evidence="2">The sequence shown here is derived from an EMBL/GenBank/DDBJ whole genome shotgun (WGS) entry which is preliminary data.</text>
</comment>
<evidence type="ECO:0000259" key="1">
    <source>
        <dbReference type="Pfam" id="PF20243"/>
    </source>
</evidence>
<evidence type="ECO:0000313" key="3">
    <source>
        <dbReference type="Proteomes" id="UP001500101"/>
    </source>
</evidence>
<dbReference type="PROSITE" id="PS51257">
    <property type="entry name" value="PROKAR_LIPOPROTEIN"/>
    <property type="match status" value="1"/>
</dbReference>
<evidence type="ECO:0000313" key="2">
    <source>
        <dbReference type="EMBL" id="GAA4130719.1"/>
    </source>
</evidence>
<feature type="domain" description="Copper-binding protein MbnP-like" evidence="1">
    <location>
        <begin position="32"/>
        <end position="239"/>
    </location>
</feature>
<dbReference type="EMBL" id="BAAAZI010000001">
    <property type="protein sequence ID" value="GAA4130719.1"/>
    <property type="molecule type" value="Genomic_DNA"/>
</dbReference>
<keyword evidence="3" id="KW-1185">Reference proteome</keyword>
<dbReference type="Proteomes" id="UP001500101">
    <property type="component" value="Unassembled WGS sequence"/>
</dbReference>
<dbReference type="Pfam" id="PF20243">
    <property type="entry name" value="MbnP"/>
    <property type="match status" value="1"/>
</dbReference>
<gene>
    <name evidence="2" type="ORF">GCM10022216_00050</name>
</gene>
<organism evidence="2 3">
    <name type="scientific">Sphingobacterium kyonggiense</name>
    <dbReference type="NCBI Taxonomy" id="714075"/>
    <lineage>
        <taxon>Bacteria</taxon>
        <taxon>Pseudomonadati</taxon>
        <taxon>Bacteroidota</taxon>
        <taxon>Sphingobacteriia</taxon>
        <taxon>Sphingobacteriales</taxon>
        <taxon>Sphingobacteriaceae</taxon>
        <taxon>Sphingobacterium</taxon>
    </lineage>
</organism>
<protein>
    <recommendedName>
        <fullName evidence="1">Copper-binding protein MbnP-like domain-containing protein</fullName>
    </recommendedName>
</protein>
<reference evidence="3" key="1">
    <citation type="journal article" date="2019" name="Int. J. Syst. Evol. Microbiol.">
        <title>The Global Catalogue of Microorganisms (GCM) 10K type strain sequencing project: providing services to taxonomists for standard genome sequencing and annotation.</title>
        <authorList>
            <consortium name="The Broad Institute Genomics Platform"/>
            <consortium name="The Broad Institute Genome Sequencing Center for Infectious Disease"/>
            <person name="Wu L."/>
            <person name="Ma J."/>
        </authorList>
    </citation>
    <scope>NUCLEOTIDE SEQUENCE [LARGE SCALE GENOMIC DNA]</scope>
    <source>
        <strain evidence="3">JCM 16704</strain>
    </source>
</reference>
<accession>A0ABP7Y5D4</accession>
<proteinExistence type="predicted"/>